<keyword evidence="3 5" id="KW-0067">ATP-binding</keyword>
<dbReference type="PANTHER" id="PTHR45772">
    <property type="entry name" value="CONSERVED COMPONENT OF ABC TRANSPORTER FOR NATURAL AMINO ACIDS-RELATED"/>
    <property type="match status" value="1"/>
</dbReference>
<dbReference type="Proteomes" id="UP000319769">
    <property type="component" value="Unassembled WGS sequence"/>
</dbReference>
<sequence>MSLFEATGVGVRYGAVRALDTVDISLAPGVVHGVIGPNGAGKSTFLDALSGRVRLASGTVRYVGEDITRRSPRWRRHRGIARSFQRTSVFGSMTVRAQLELVARRHGADDLPAIVEALELGPVLDRVCAEIAYGTQRGVDLALALIGGPKVVLLDEPCAGLVADESVRLLDHVRALCTEREVAVVLVEHDVDGVFRVCDEITVLDLGSVLARGTPAQVRADEAVVRAYLGSAA</sequence>
<evidence type="ECO:0000256" key="1">
    <source>
        <dbReference type="ARBA" id="ARBA00022448"/>
    </source>
</evidence>
<dbReference type="SUPFAM" id="SSF52540">
    <property type="entry name" value="P-loop containing nucleoside triphosphate hydrolases"/>
    <property type="match status" value="1"/>
</dbReference>
<dbReference type="AlphaFoldDB" id="A0A5N0VIF1"/>
<dbReference type="InterPro" id="IPR051120">
    <property type="entry name" value="ABC_AA/LPS_Transport"/>
</dbReference>
<dbReference type="InterPro" id="IPR027417">
    <property type="entry name" value="P-loop_NTPase"/>
</dbReference>
<dbReference type="InterPro" id="IPR032823">
    <property type="entry name" value="BCA_ABC_TP_C"/>
</dbReference>
<accession>A0A5N0VIF1</accession>
<dbReference type="RefSeq" id="WP_144757168.1">
    <property type="nucleotide sequence ID" value="NZ_VMNW02000007.1"/>
</dbReference>
<keyword evidence="1" id="KW-0813">Transport</keyword>
<evidence type="ECO:0000256" key="2">
    <source>
        <dbReference type="ARBA" id="ARBA00022741"/>
    </source>
</evidence>
<dbReference type="GO" id="GO:0005886">
    <property type="term" value="C:plasma membrane"/>
    <property type="evidence" value="ECO:0007669"/>
    <property type="project" value="TreeGrafter"/>
</dbReference>
<dbReference type="GO" id="GO:0016887">
    <property type="term" value="F:ATP hydrolysis activity"/>
    <property type="evidence" value="ECO:0007669"/>
    <property type="project" value="InterPro"/>
</dbReference>
<protein>
    <submittedName>
        <fullName evidence="5">ATP-binding cassette domain-containing protein</fullName>
    </submittedName>
</protein>
<keyword evidence="6" id="KW-1185">Reference proteome</keyword>
<gene>
    <name evidence="5" type="ORF">FPZ12_007785</name>
</gene>
<evidence type="ECO:0000256" key="3">
    <source>
        <dbReference type="ARBA" id="ARBA00022840"/>
    </source>
</evidence>
<dbReference type="PROSITE" id="PS50893">
    <property type="entry name" value="ABC_TRANSPORTER_2"/>
    <property type="match status" value="1"/>
</dbReference>
<keyword evidence="2" id="KW-0547">Nucleotide-binding</keyword>
<evidence type="ECO:0000313" key="5">
    <source>
        <dbReference type="EMBL" id="KAA9164481.1"/>
    </source>
</evidence>
<dbReference type="PANTHER" id="PTHR45772:SF1">
    <property type="entry name" value="ABC TRANSPORTER ATP-BINDING PROTEIN"/>
    <property type="match status" value="1"/>
</dbReference>
<feature type="domain" description="ABC transporter" evidence="4">
    <location>
        <begin position="4"/>
        <end position="231"/>
    </location>
</feature>
<reference evidence="5" key="1">
    <citation type="submission" date="2019-09" db="EMBL/GenBank/DDBJ databases">
        <authorList>
            <person name="Teo W.F.A."/>
            <person name="Duangmal K."/>
        </authorList>
    </citation>
    <scope>NUCLEOTIDE SEQUENCE [LARGE SCALE GENOMIC DNA]</scope>
    <source>
        <strain evidence="5">K81G1</strain>
    </source>
</reference>
<dbReference type="InterPro" id="IPR003439">
    <property type="entry name" value="ABC_transporter-like_ATP-bd"/>
</dbReference>
<dbReference type="EMBL" id="VMNW02000007">
    <property type="protein sequence ID" value="KAA9164481.1"/>
    <property type="molecule type" value="Genomic_DNA"/>
</dbReference>
<dbReference type="Pfam" id="PF00005">
    <property type="entry name" value="ABC_tran"/>
    <property type="match status" value="1"/>
</dbReference>
<dbReference type="Pfam" id="PF12399">
    <property type="entry name" value="BCA_ABC_TP_C"/>
    <property type="match status" value="1"/>
</dbReference>
<dbReference type="Gene3D" id="3.40.50.300">
    <property type="entry name" value="P-loop containing nucleotide triphosphate hydrolases"/>
    <property type="match status" value="1"/>
</dbReference>
<name>A0A5N0VIF1_9PSEU</name>
<dbReference type="OrthoDB" id="9776369at2"/>
<proteinExistence type="predicted"/>
<organism evidence="5 6">
    <name type="scientific">Amycolatopsis acidicola</name>
    <dbReference type="NCBI Taxonomy" id="2596893"/>
    <lineage>
        <taxon>Bacteria</taxon>
        <taxon>Bacillati</taxon>
        <taxon>Actinomycetota</taxon>
        <taxon>Actinomycetes</taxon>
        <taxon>Pseudonocardiales</taxon>
        <taxon>Pseudonocardiaceae</taxon>
        <taxon>Amycolatopsis</taxon>
    </lineage>
</organism>
<evidence type="ECO:0000259" key="4">
    <source>
        <dbReference type="PROSITE" id="PS50893"/>
    </source>
</evidence>
<dbReference type="GO" id="GO:0005524">
    <property type="term" value="F:ATP binding"/>
    <property type="evidence" value="ECO:0007669"/>
    <property type="project" value="UniProtKB-KW"/>
</dbReference>
<comment type="caution">
    <text evidence="5">The sequence shown here is derived from an EMBL/GenBank/DDBJ whole genome shotgun (WGS) entry which is preliminary data.</text>
</comment>
<evidence type="ECO:0000313" key="6">
    <source>
        <dbReference type="Proteomes" id="UP000319769"/>
    </source>
</evidence>